<dbReference type="EMBL" id="QUSW01000003">
    <property type="protein sequence ID" value="RQP23981.1"/>
    <property type="molecule type" value="Genomic_DNA"/>
</dbReference>
<accession>A0A3N7HT10</accession>
<name>A0A3N7HT10_9BURK</name>
<proteinExistence type="predicted"/>
<dbReference type="SUPFAM" id="SSF55729">
    <property type="entry name" value="Acyl-CoA N-acyltransferases (Nat)"/>
    <property type="match status" value="1"/>
</dbReference>
<dbReference type="OrthoDB" id="8773859at2"/>
<dbReference type="Gene3D" id="3.40.630.30">
    <property type="match status" value="1"/>
</dbReference>
<protein>
    <recommendedName>
        <fullName evidence="3">N-acetyltransferase domain-containing protein</fullName>
    </recommendedName>
</protein>
<evidence type="ECO:0000313" key="1">
    <source>
        <dbReference type="EMBL" id="RQP23981.1"/>
    </source>
</evidence>
<reference evidence="1 2" key="1">
    <citation type="submission" date="2018-08" db="EMBL/GenBank/DDBJ databases">
        <authorList>
            <person name="Khan S.A."/>
            <person name="Jeon C.O."/>
            <person name="Chun B.H."/>
            <person name="Jeong S.E."/>
        </authorList>
    </citation>
    <scope>NUCLEOTIDE SEQUENCE [LARGE SCALE GENOMIC DNA]</scope>
    <source>
        <strain evidence="1 2">S-16</strain>
    </source>
</reference>
<gene>
    <name evidence="1" type="ORF">DZC73_11565</name>
</gene>
<evidence type="ECO:0008006" key="3">
    <source>
        <dbReference type="Google" id="ProtNLM"/>
    </source>
</evidence>
<dbReference type="AlphaFoldDB" id="A0A3N7HT10"/>
<reference evidence="1 2" key="2">
    <citation type="submission" date="2018-12" db="EMBL/GenBank/DDBJ databases">
        <title>Rhizobacter gummiphilus sp. nov., a rubber-degrading bacterium isolated from the soil of a botanical garden in Japan.</title>
        <authorList>
            <person name="Shunsuke S.S."/>
        </authorList>
    </citation>
    <scope>NUCLEOTIDE SEQUENCE [LARGE SCALE GENOMIC DNA]</scope>
    <source>
        <strain evidence="1 2">S-16</strain>
    </source>
</reference>
<sequence length="223" mass="24825">MTTSSLSFTIRPAVNGLDLRRACEVRAEGYGHHMPSLRQSLIEPDALDHAEGTLVLICEDKKTGAAVGTARIQTSRRGPLLIEQSMALPESMARLGRAEITRLATMPKCDPILKFAICKAAFLYCLSTQSRFAIIGARNEALIRQYRRIGFVEMNADQPMVPLAHAGNMPHRVLMFDTLMGPREWQANPNQQGLFDFCFDTYHPDIQLVERLGAQPRIEAMAA</sequence>
<keyword evidence="2" id="KW-1185">Reference proteome</keyword>
<dbReference type="Proteomes" id="UP000267464">
    <property type="component" value="Unassembled WGS sequence"/>
</dbReference>
<evidence type="ECO:0000313" key="2">
    <source>
        <dbReference type="Proteomes" id="UP000267464"/>
    </source>
</evidence>
<dbReference type="InterPro" id="IPR016181">
    <property type="entry name" value="Acyl_CoA_acyltransferase"/>
</dbReference>
<dbReference type="RefSeq" id="WP_124540426.1">
    <property type="nucleotide sequence ID" value="NZ_QUSW01000003.1"/>
</dbReference>
<organism evidence="1 2">
    <name type="scientific">Piscinibacter terrae</name>
    <dbReference type="NCBI Taxonomy" id="2496871"/>
    <lineage>
        <taxon>Bacteria</taxon>
        <taxon>Pseudomonadati</taxon>
        <taxon>Pseudomonadota</taxon>
        <taxon>Betaproteobacteria</taxon>
        <taxon>Burkholderiales</taxon>
        <taxon>Sphaerotilaceae</taxon>
        <taxon>Piscinibacter</taxon>
    </lineage>
</organism>
<comment type="caution">
    <text evidence="1">The sequence shown here is derived from an EMBL/GenBank/DDBJ whole genome shotgun (WGS) entry which is preliminary data.</text>
</comment>